<dbReference type="EMBL" id="CAADJE010000024">
    <property type="protein sequence ID" value="VFS70622.1"/>
    <property type="molecule type" value="Genomic_DNA"/>
</dbReference>
<dbReference type="Proteomes" id="UP000345637">
    <property type="component" value="Unassembled WGS sequence"/>
</dbReference>
<dbReference type="SMART" id="SM00346">
    <property type="entry name" value="HTH_ICLR"/>
    <property type="match status" value="1"/>
</dbReference>
<dbReference type="Gene3D" id="3.30.450.40">
    <property type="match status" value="1"/>
</dbReference>
<keyword evidence="1" id="KW-0805">Transcription regulation</keyword>
<protein>
    <submittedName>
        <fullName evidence="6">Transcriptional regulator YfaX, HTH-type</fullName>
    </submittedName>
</protein>
<sequence length="259" mass="29040">MNQKINLRMNKDITTPVPALDKTVKICDYLFNSPGATFSQIQQDLGLPKSSTSSLLNALVDHHLLRLEKGRFFLGLKLYEWGNRSLEQFDIRNVALPVLEKLREQTDLTCHLGILDEVAPIYVLKLENTQPIGIRTWVGKKLPLHSSGVGKALCAWLPAEKIDQLLPEERLPSFTATTITSKTLLMQEFARIREQGWAFDNAEDSPGIYCIAAPVFNRSREVIAAVSISGVELQMPKDRIPRYSVLVREACQALSAKLV</sequence>
<dbReference type="GO" id="GO:0003700">
    <property type="term" value="F:DNA-binding transcription factor activity"/>
    <property type="evidence" value="ECO:0007669"/>
    <property type="project" value="TreeGrafter"/>
</dbReference>
<accession>A0A485BEW2</accession>
<reference evidence="7 9" key="1">
    <citation type="submission" date="2019-03" db="EMBL/GenBank/DDBJ databases">
        <authorList>
            <consortium name="Pathogen Informatics"/>
        </authorList>
    </citation>
    <scope>NUCLEOTIDE SEQUENCE [LARGE SCALE GENOMIC DNA]</scope>
    <source>
        <strain evidence="6 8">2880STDY5682802</strain>
        <strain evidence="7 9">NCTC12998</strain>
    </source>
</reference>
<evidence type="ECO:0000256" key="1">
    <source>
        <dbReference type="ARBA" id="ARBA00023015"/>
    </source>
</evidence>
<evidence type="ECO:0000313" key="9">
    <source>
        <dbReference type="Proteomes" id="UP000345637"/>
    </source>
</evidence>
<evidence type="ECO:0000313" key="8">
    <source>
        <dbReference type="Proteomes" id="UP000078124"/>
    </source>
</evidence>
<feature type="domain" description="IclR-ED" evidence="5">
    <location>
        <begin position="77"/>
        <end position="259"/>
    </location>
</feature>
<dbReference type="InterPro" id="IPR050707">
    <property type="entry name" value="HTH_MetabolicPath_Reg"/>
</dbReference>
<dbReference type="InterPro" id="IPR036390">
    <property type="entry name" value="WH_DNA-bd_sf"/>
</dbReference>
<dbReference type="InterPro" id="IPR029016">
    <property type="entry name" value="GAF-like_dom_sf"/>
</dbReference>
<feature type="domain" description="HTH iclR-type" evidence="4">
    <location>
        <begin position="17"/>
        <end position="76"/>
    </location>
</feature>
<dbReference type="InterPro" id="IPR036388">
    <property type="entry name" value="WH-like_DNA-bd_sf"/>
</dbReference>
<keyword evidence="2" id="KW-0238">DNA-binding</keyword>
<evidence type="ECO:0000259" key="4">
    <source>
        <dbReference type="PROSITE" id="PS51077"/>
    </source>
</evidence>
<dbReference type="SUPFAM" id="SSF46785">
    <property type="entry name" value="Winged helix' DNA-binding domain"/>
    <property type="match status" value="1"/>
</dbReference>
<evidence type="ECO:0000256" key="2">
    <source>
        <dbReference type="ARBA" id="ARBA00023125"/>
    </source>
</evidence>
<dbReference type="PROSITE" id="PS51078">
    <property type="entry name" value="ICLR_ED"/>
    <property type="match status" value="1"/>
</dbReference>
<evidence type="ECO:0000313" key="6">
    <source>
        <dbReference type="EMBL" id="SBL98336.1"/>
    </source>
</evidence>
<gene>
    <name evidence="7" type="primary">rhmR</name>
    <name evidence="7" type="ORF">NCTC12998_03872</name>
    <name evidence="6" type="ORF">SAMEA2273876_02205</name>
</gene>
<keyword evidence="3" id="KW-0804">Transcription</keyword>
<dbReference type="InterPro" id="IPR014757">
    <property type="entry name" value="Tscrpt_reg_IclR_C"/>
</dbReference>
<organism evidence="7 9">
    <name type="scientific">Raoultella planticola</name>
    <name type="common">Klebsiella planticola</name>
    <dbReference type="NCBI Taxonomy" id="575"/>
    <lineage>
        <taxon>Bacteria</taxon>
        <taxon>Pseudomonadati</taxon>
        <taxon>Pseudomonadota</taxon>
        <taxon>Gammaproteobacteria</taxon>
        <taxon>Enterobacterales</taxon>
        <taxon>Enterobacteriaceae</taxon>
        <taxon>Klebsiella/Raoultella group</taxon>
        <taxon>Raoultella</taxon>
    </lineage>
</organism>
<dbReference type="GO" id="GO:0003677">
    <property type="term" value="F:DNA binding"/>
    <property type="evidence" value="ECO:0007669"/>
    <property type="project" value="UniProtKB-KW"/>
</dbReference>
<dbReference type="PANTHER" id="PTHR30136:SF38">
    <property type="entry name" value="TRANSCRIPTIONAL REGULATOR"/>
    <property type="match status" value="1"/>
</dbReference>
<dbReference type="PROSITE" id="PS51077">
    <property type="entry name" value="HTH_ICLR"/>
    <property type="match status" value="1"/>
</dbReference>
<dbReference type="GO" id="GO:0045892">
    <property type="term" value="P:negative regulation of DNA-templated transcription"/>
    <property type="evidence" value="ECO:0007669"/>
    <property type="project" value="TreeGrafter"/>
</dbReference>
<dbReference type="Pfam" id="PF01614">
    <property type="entry name" value="IclR_C"/>
    <property type="match status" value="1"/>
</dbReference>
<dbReference type="Pfam" id="PF09339">
    <property type="entry name" value="HTH_IclR"/>
    <property type="match status" value="1"/>
</dbReference>
<evidence type="ECO:0000259" key="5">
    <source>
        <dbReference type="PROSITE" id="PS51078"/>
    </source>
</evidence>
<dbReference type="AlphaFoldDB" id="A0A485BEW2"/>
<dbReference type="InterPro" id="IPR005471">
    <property type="entry name" value="Tscrpt_reg_IclR_N"/>
</dbReference>
<dbReference type="Proteomes" id="UP000078124">
    <property type="component" value="Unassembled WGS sequence"/>
</dbReference>
<evidence type="ECO:0000256" key="3">
    <source>
        <dbReference type="ARBA" id="ARBA00023163"/>
    </source>
</evidence>
<dbReference type="PANTHER" id="PTHR30136">
    <property type="entry name" value="HELIX-TURN-HELIX TRANSCRIPTIONAL REGULATOR, ICLR FAMILY"/>
    <property type="match status" value="1"/>
</dbReference>
<proteinExistence type="predicted"/>
<dbReference type="Gene3D" id="1.10.10.10">
    <property type="entry name" value="Winged helix-like DNA-binding domain superfamily/Winged helix DNA-binding domain"/>
    <property type="match status" value="1"/>
</dbReference>
<evidence type="ECO:0000313" key="7">
    <source>
        <dbReference type="EMBL" id="VFS70622.1"/>
    </source>
</evidence>
<dbReference type="SUPFAM" id="SSF55781">
    <property type="entry name" value="GAF domain-like"/>
    <property type="match status" value="1"/>
</dbReference>
<dbReference type="EMBL" id="FLAC01000007">
    <property type="protein sequence ID" value="SBL98336.1"/>
    <property type="molecule type" value="Genomic_DNA"/>
</dbReference>
<name>A0A485BEW2_RAOPL</name>